<dbReference type="RefSeq" id="WP_014785954.1">
    <property type="nucleotide sequence ID" value="NC_018014.1"/>
</dbReference>
<name>I3ZHK7_TERRK</name>
<dbReference type="PANTHER" id="PTHR33885:SF3">
    <property type="entry name" value="PHAGE SHOCK PROTEIN C"/>
    <property type="match status" value="1"/>
</dbReference>
<dbReference type="eggNOG" id="COG1983">
    <property type="taxonomic scope" value="Bacteria"/>
</dbReference>
<gene>
    <name evidence="8" type="ordered locus">Terro_2113</name>
    <name evidence="9" type="ordered locus">Terro_2477</name>
</gene>
<keyword evidence="5 6" id="KW-0472">Membrane</keyword>
<dbReference type="HOGENOM" id="CLU_2385130_0_0_0"/>
<reference evidence="9 10" key="1">
    <citation type="submission" date="2012-06" db="EMBL/GenBank/DDBJ databases">
        <title>Complete genome of Terriglobus roseus DSM 18391.</title>
        <authorList>
            <consortium name="US DOE Joint Genome Institute (JGI-PGF)"/>
            <person name="Lucas S."/>
            <person name="Copeland A."/>
            <person name="Lapidus A."/>
            <person name="Glavina del Rio T."/>
            <person name="Dalin E."/>
            <person name="Tice H."/>
            <person name="Bruce D."/>
            <person name="Goodwin L."/>
            <person name="Pitluck S."/>
            <person name="Peters L."/>
            <person name="Mikhailova N."/>
            <person name="Munk A.C.C."/>
            <person name="Kyrpides N."/>
            <person name="Mavromatis K."/>
            <person name="Ivanova N."/>
            <person name="Brettin T."/>
            <person name="Detter J.C."/>
            <person name="Han C."/>
            <person name="Larimer F."/>
            <person name="Land M."/>
            <person name="Hauser L."/>
            <person name="Markowitz V."/>
            <person name="Cheng J.-F."/>
            <person name="Hugenholtz P."/>
            <person name="Woyke T."/>
            <person name="Wu D."/>
            <person name="Brambilla E."/>
            <person name="Klenk H.-P."/>
            <person name="Eisen J.A."/>
        </authorList>
    </citation>
    <scope>NUCLEOTIDE SEQUENCE [LARGE SCALE GENOMIC DNA]</scope>
    <source>
        <strain evidence="9">DSM 18391</strain>
        <strain evidence="10">DSM 18391 / NRRL B-41598 / KBS 63</strain>
    </source>
</reference>
<feature type="domain" description="Phage shock protein PspC N-terminal" evidence="7">
    <location>
        <begin position="4"/>
        <end position="60"/>
    </location>
</feature>
<evidence type="ECO:0000259" key="7">
    <source>
        <dbReference type="Pfam" id="PF04024"/>
    </source>
</evidence>
<dbReference type="KEGG" id="trs:Terro_2113"/>
<evidence type="ECO:0000256" key="3">
    <source>
        <dbReference type="ARBA" id="ARBA00022692"/>
    </source>
</evidence>
<dbReference type="InterPro" id="IPR052027">
    <property type="entry name" value="PspC"/>
</dbReference>
<evidence type="ECO:0000256" key="1">
    <source>
        <dbReference type="ARBA" id="ARBA00004162"/>
    </source>
</evidence>
<keyword evidence="2" id="KW-1003">Cell membrane</keyword>
<sequence length="94" mass="10078">MNGPLLRPRYDRKIAGVCAAFARAYGWDLTLTRLALVLLVFFGGGGLLAYVICWVVIPEEPLALPYAGTYPPPPVGYPPADYPPTNPPAPPPSV</sequence>
<dbReference type="STRING" id="926566.Terro_2113"/>
<dbReference type="EMBL" id="CP003379">
    <property type="protein sequence ID" value="AFL88385.1"/>
    <property type="molecule type" value="Genomic_DNA"/>
</dbReference>
<evidence type="ECO:0000256" key="5">
    <source>
        <dbReference type="ARBA" id="ARBA00023136"/>
    </source>
</evidence>
<feature type="transmembrane region" description="Helical" evidence="6">
    <location>
        <begin position="36"/>
        <end position="57"/>
    </location>
</feature>
<organism evidence="9 10">
    <name type="scientific">Terriglobus roseus (strain DSM 18391 / NRRL B-41598 / KBS 63)</name>
    <dbReference type="NCBI Taxonomy" id="926566"/>
    <lineage>
        <taxon>Bacteria</taxon>
        <taxon>Pseudomonadati</taxon>
        <taxon>Acidobacteriota</taxon>
        <taxon>Terriglobia</taxon>
        <taxon>Terriglobales</taxon>
        <taxon>Acidobacteriaceae</taxon>
        <taxon>Terriglobus</taxon>
    </lineage>
</organism>
<protein>
    <submittedName>
        <fullName evidence="9">Putative stress-responsive transcriptional regulator</fullName>
    </submittedName>
</protein>
<dbReference type="PANTHER" id="PTHR33885">
    <property type="entry name" value="PHAGE SHOCK PROTEIN C"/>
    <property type="match status" value="1"/>
</dbReference>
<keyword evidence="3 6" id="KW-0812">Transmembrane</keyword>
<keyword evidence="4 6" id="KW-1133">Transmembrane helix</keyword>
<dbReference type="Proteomes" id="UP000006056">
    <property type="component" value="Chromosome"/>
</dbReference>
<dbReference type="InterPro" id="IPR007168">
    <property type="entry name" value="Phageshock_PspC_N"/>
</dbReference>
<dbReference type="KEGG" id="trs:Terro_2477"/>
<proteinExistence type="predicted"/>
<dbReference type="AlphaFoldDB" id="I3ZHK7"/>
<dbReference type="EMBL" id="CP003379">
    <property type="protein sequence ID" value="AFL88725.1"/>
    <property type="molecule type" value="Genomic_DNA"/>
</dbReference>
<evidence type="ECO:0000313" key="9">
    <source>
        <dbReference type="EMBL" id="AFL88725.1"/>
    </source>
</evidence>
<dbReference type="GO" id="GO:0005886">
    <property type="term" value="C:plasma membrane"/>
    <property type="evidence" value="ECO:0007669"/>
    <property type="project" value="UniProtKB-SubCell"/>
</dbReference>
<evidence type="ECO:0000256" key="4">
    <source>
        <dbReference type="ARBA" id="ARBA00022989"/>
    </source>
</evidence>
<keyword evidence="10" id="KW-1185">Reference proteome</keyword>
<accession>I3ZHK7</accession>
<dbReference type="Pfam" id="PF04024">
    <property type="entry name" value="PspC"/>
    <property type="match status" value="1"/>
</dbReference>
<evidence type="ECO:0000256" key="2">
    <source>
        <dbReference type="ARBA" id="ARBA00022475"/>
    </source>
</evidence>
<comment type="subcellular location">
    <subcellularLocation>
        <location evidence="1">Cell membrane</location>
        <topology evidence="1">Single-pass membrane protein</topology>
    </subcellularLocation>
</comment>
<evidence type="ECO:0000313" key="10">
    <source>
        <dbReference type="Proteomes" id="UP000006056"/>
    </source>
</evidence>
<evidence type="ECO:0000313" key="8">
    <source>
        <dbReference type="EMBL" id="AFL88385.1"/>
    </source>
</evidence>
<evidence type="ECO:0000256" key="6">
    <source>
        <dbReference type="SAM" id="Phobius"/>
    </source>
</evidence>